<gene>
    <name evidence="1" type="ORF">GSCOC_T00029075001</name>
</gene>
<sequence>MVIRDNDVRIKVWNRRVVRLSLAGYVMKGVTVFAMKFGAVDNADEDVESIAKDAFEGEGEV</sequence>
<name>A0A068TT93_COFCA</name>
<dbReference type="EMBL" id="HG739088">
    <property type="protein sequence ID" value="CDO99481.1"/>
    <property type="molecule type" value="Genomic_DNA"/>
</dbReference>
<evidence type="ECO:0000313" key="1">
    <source>
        <dbReference type="EMBL" id="CDO99481.1"/>
    </source>
</evidence>
<keyword evidence="2" id="KW-1185">Reference proteome</keyword>
<accession>A0A068TT93</accession>
<dbReference type="AlphaFoldDB" id="A0A068TT93"/>
<dbReference type="Gramene" id="CDO99481">
    <property type="protein sequence ID" value="CDO99481"/>
    <property type="gene ID" value="GSCOC_T00029075001"/>
</dbReference>
<dbReference type="InParanoid" id="A0A068TT93"/>
<organism evidence="1 2">
    <name type="scientific">Coffea canephora</name>
    <name type="common">Robusta coffee</name>
    <dbReference type="NCBI Taxonomy" id="49390"/>
    <lineage>
        <taxon>Eukaryota</taxon>
        <taxon>Viridiplantae</taxon>
        <taxon>Streptophyta</taxon>
        <taxon>Embryophyta</taxon>
        <taxon>Tracheophyta</taxon>
        <taxon>Spermatophyta</taxon>
        <taxon>Magnoliopsida</taxon>
        <taxon>eudicotyledons</taxon>
        <taxon>Gunneridae</taxon>
        <taxon>Pentapetalae</taxon>
        <taxon>asterids</taxon>
        <taxon>lamiids</taxon>
        <taxon>Gentianales</taxon>
        <taxon>Rubiaceae</taxon>
        <taxon>Ixoroideae</taxon>
        <taxon>Gardenieae complex</taxon>
        <taxon>Bertiereae - Coffeeae clade</taxon>
        <taxon>Coffeeae</taxon>
        <taxon>Coffea</taxon>
    </lineage>
</organism>
<evidence type="ECO:0000313" key="2">
    <source>
        <dbReference type="Proteomes" id="UP000295252"/>
    </source>
</evidence>
<protein>
    <submittedName>
        <fullName evidence="1">Uncharacterized protein</fullName>
    </submittedName>
</protein>
<dbReference type="Proteomes" id="UP000295252">
    <property type="component" value="Chromosome IV"/>
</dbReference>
<proteinExistence type="predicted"/>
<reference evidence="2" key="1">
    <citation type="journal article" date="2014" name="Science">
        <title>The coffee genome provides insight into the convergent evolution of caffeine biosynthesis.</title>
        <authorList>
            <person name="Denoeud F."/>
            <person name="Carretero-Paulet L."/>
            <person name="Dereeper A."/>
            <person name="Droc G."/>
            <person name="Guyot R."/>
            <person name="Pietrella M."/>
            <person name="Zheng C."/>
            <person name="Alberti A."/>
            <person name="Anthony F."/>
            <person name="Aprea G."/>
            <person name="Aury J.M."/>
            <person name="Bento P."/>
            <person name="Bernard M."/>
            <person name="Bocs S."/>
            <person name="Campa C."/>
            <person name="Cenci A."/>
            <person name="Combes M.C."/>
            <person name="Crouzillat D."/>
            <person name="Da Silva C."/>
            <person name="Daddiego L."/>
            <person name="De Bellis F."/>
            <person name="Dussert S."/>
            <person name="Garsmeur O."/>
            <person name="Gayraud T."/>
            <person name="Guignon V."/>
            <person name="Jahn K."/>
            <person name="Jamilloux V."/>
            <person name="Joet T."/>
            <person name="Labadie K."/>
            <person name="Lan T."/>
            <person name="Leclercq J."/>
            <person name="Lepelley M."/>
            <person name="Leroy T."/>
            <person name="Li L.T."/>
            <person name="Librado P."/>
            <person name="Lopez L."/>
            <person name="Munoz A."/>
            <person name="Noel B."/>
            <person name="Pallavicini A."/>
            <person name="Perrotta G."/>
            <person name="Poncet V."/>
            <person name="Pot D."/>
            <person name="Priyono X."/>
            <person name="Rigoreau M."/>
            <person name="Rouard M."/>
            <person name="Rozas J."/>
            <person name="Tranchant-Dubreuil C."/>
            <person name="VanBuren R."/>
            <person name="Zhang Q."/>
            <person name="Andrade A.C."/>
            <person name="Argout X."/>
            <person name="Bertrand B."/>
            <person name="de Kochko A."/>
            <person name="Graziosi G."/>
            <person name="Henry R.J."/>
            <person name="Jayarama X."/>
            <person name="Ming R."/>
            <person name="Nagai C."/>
            <person name="Rounsley S."/>
            <person name="Sankoff D."/>
            <person name="Giuliano G."/>
            <person name="Albert V.A."/>
            <person name="Wincker P."/>
            <person name="Lashermes P."/>
        </authorList>
    </citation>
    <scope>NUCLEOTIDE SEQUENCE [LARGE SCALE GENOMIC DNA]</scope>
    <source>
        <strain evidence="2">cv. DH200-94</strain>
    </source>
</reference>